<organism evidence="5 6">
    <name type="scientific">Periophthalmus magnuspinnatus</name>
    <dbReference type="NCBI Taxonomy" id="409849"/>
    <lineage>
        <taxon>Eukaryota</taxon>
        <taxon>Metazoa</taxon>
        <taxon>Chordata</taxon>
        <taxon>Craniata</taxon>
        <taxon>Vertebrata</taxon>
        <taxon>Euteleostomi</taxon>
        <taxon>Actinopterygii</taxon>
        <taxon>Neopterygii</taxon>
        <taxon>Teleostei</taxon>
        <taxon>Neoteleostei</taxon>
        <taxon>Acanthomorphata</taxon>
        <taxon>Gobiaria</taxon>
        <taxon>Gobiiformes</taxon>
        <taxon>Gobioidei</taxon>
        <taxon>Gobiidae</taxon>
        <taxon>Oxudercinae</taxon>
        <taxon>Periophthalmus</taxon>
    </lineage>
</organism>
<dbReference type="GO" id="GO:0005634">
    <property type="term" value="C:nucleus"/>
    <property type="evidence" value="ECO:0007669"/>
    <property type="project" value="TreeGrafter"/>
</dbReference>
<evidence type="ECO:0000256" key="1">
    <source>
        <dbReference type="PROSITE-ProRule" id="PRU00285"/>
    </source>
</evidence>
<dbReference type="PANTHER" id="PTHR45640">
    <property type="entry name" value="HEAT SHOCK PROTEIN HSP-12.2-RELATED"/>
    <property type="match status" value="1"/>
</dbReference>
<dbReference type="PANTHER" id="PTHR45640:SF7">
    <property type="entry name" value="HEAT SHOCK PROTEIN BETA-1"/>
    <property type="match status" value="1"/>
</dbReference>
<dbReference type="Ensembl" id="ENSPMGT00000010785.1">
    <property type="protein sequence ID" value="ENSPMGP00000010108.1"/>
    <property type="gene ID" value="ENSPMGG00000008390.1"/>
</dbReference>
<feature type="region of interest" description="Disordered" evidence="3">
    <location>
        <begin position="1"/>
        <end position="20"/>
    </location>
</feature>
<evidence type="ECO:0000256" key="3">
    <source>
        <dbReference type="SAM" id="MobiDB-lite"/>
    </source>
</evidence>
<dbReference type="InterPro" id="IPR008978">
    <property type="entry name" value="HSP20-like_chaperone"/>
</dbReference>
<reference evidence="5" key="2">
    <citation type="submission" date="2025-09" db="UniProtKB">
        <authorList>
            <consortium name="Ensembl"/>
        </authorList>
    </citation>
    <scope>IDENTIFICATION</scope>
</reference>
<dbReference type="AlphaFoldDB" id="A0A3B3ZZC8"/>
<dbReference type="PROSITE" id="PS01031">
    <property type="entry name" value="SHSP"/>
    <property type="match status" value="1"/>
</dbReference>
<dbReference type="InterPro" id="IPR001436">
    <property type="entry name" value="Alpha-crystallin/sHSP_animal"/>
</dbReference>
<evidence type="ECO:0000256" key="2">
    <source>
        <dbReference type="RuleBase" id="RU003616"/>
    </source>
</evidence>
<dbReference type="GO" id="GO:0042026">
    <property type="term" value="P:protein refolding"/>
    <property type="evidence" value="ECO:0007669"/>
    <property type="project" value="TreeGrafter"/>
</dbReference>
<name>A0A3B3ZZC8_9GOBI</name>
<evidence type="ECO:0000313" key="6">
    <source>
        <dbReference type="Proteomes" id="UP000261520"/>
    </source>
</evidence>
<protein>
    <recommendedName>
        <fullName evidence="4">SHSP domain-containing protein</fullName>
    </recommendedName>
</protein>
<comment type="similarity">
    <text evidence="1 2">Belongs to the small heat shock protein (HSP20) family.</text>
</comment>
<keyword evidence="6" id="KW-1185">Reference proteome</keyword>
<dbReference type="GO" id="GO:0005737">
    <property type="term" value="C:cytoplasm"/>
    <property type="evidence" value="ECO:0007669"/>
    <property type="project" value="TreeGrafter"/>
</dbReference>
<dbReference type="Pfam" id="PF00011">
    <property type="entry name" value="HSP20"/>
    <property type="match status" value="1"/>
</dbReference>
<dbReference type="PRINTS" id="PR00299">
    <property type="entry name" value="ACRYSTALLIN"/>
</dbReference>
<dbReference type="InterPro" id="IPR002068">
    <property type="entry name" value="A-crystallin/Hsp20_dom"/>
</dbReference>
<dbReference type="GO" id="GO:0043066">
    <property type="term" value="P:negative regulation of apoptotic process"/>
    <property type="evidence" value="ECO:0007669"/>
    <property type="project" value="TreeGrafter"/>
</dbReference>
<dbReference type="Gene3D" id="2.60.40.790">
    <property type="match status" value="1"/>
</dbReference>
<proteinExistence type="inferred from homology"/>
<dbReference type="Proteomes" id="UP000261520">
    <property type="component" value="Unplaced"/>
</dbReference>
<evidence type="ECO:0000259" key="4">
    <source>
        <dbReference type="PROSITE" id="PS01031"/>
    </source>
</evidence>
<dbReference type="SUPFAM" id="SSF49764">
    <property type="entry name" value="HSP20-like chaperones"/>
    <property type="match status" value="1"/>
</dbReference>
<feature type="domain" description="SHSP" evidence="4">
    <location>
        <begin position="63"/>
        <end position="171"/>
    </location>
</feature>
<dbReference type="GO" id="GO:0051082">
    <property type="term" value="F:unfolded protein binding"/>
    <property type="evidence" value="ECO:0007669"/>
    <property type="project" value="TreeGrafter"/>
</dbReference>
<reference evidence="5" key="1">
    <citation type="submission" date="2025-08" db="UniProtKB">
        <authorList>
            <consortium name="Ensembl"/>
        </authorList>
    </citation>
    <scope>IDENTIFICATION</scope>
</reference>
<evidence type="ECO:0000313" key="5">
    <source>
        <dbReference type="Ensembl" id="ENSPMGP00000010108.1"/>
    </source>
</evidence>
<sequence length="190" mass="21529">MQLGYPVRSSAPRGPSPDVERKWWESSRSFNPDTGLLPLLDLERSLWSQYWPWYCPAPLIVPHISGSMHQPAPSAGPEQYTWRVSLDVSHFSPSEISLSVKDGFLQIGGRHEERPDEHGFVARCFTRKYRLPAEIDVAKIVSWLSADGILTVEAPVRSWSRSLMKHNSDRPRRGCGSKCSFSSFVFPTET</sequence>
<accession>A0A3B3ZZC8</accession>
<dbReference type="GO" id="GO:0009408">
    <property type="term" value="P:response to heat"/>
    <property type="evidence" value="ECO:0007669"/>
    <property type="project" value="TreeGrafter"/>
</dbReference>